<dbReference type="Pfam" id="PF26535">
    <property type="entry name" value="DSRM_CARF"/>
    <property type="match status" value="1"/>
</dbReference>
<evidence type="ECO:0000256" key="3">
    <source>
        <dbReference type="ARBA" id="ARBA00023242"/>
    </source>
</evidence>
<feature type="domain" description="DRBM" evidence="6">
    <location>
        <begin position="432"/>
        <end position="507"/>
    </location>
</feature>
<evidence type="ECO:0000259" key="6">
    <source>
        <dbReference type="PROSITE" id="PS50137"/>
    </source>
</evidence>
<keyword evidence="9" id="KW-1185">Reference proteome</keyword>
<feature type="compositionally biased region" description="Low complexity" evidence="5">
    <location>
        <begin position="189"/>
        <end position="219"/>
    </location>
</feature>
<evidence type="ECO:0000256" key="2">
    <source>
        <dbReference type="ARBA" id="ARBA00010053"/>
    </source>
</evidence>
<feature type="compositionally biased region" description="Low complexity" evidence="5">
    <location>
        <begin position="227"/>
        <end position="244"/>
    </location>
</feature>
<dbReference type="GO" id="GO:0003723">
    <property type="term" value="F:RNA binding"/>
    <property type="evidence" value="ECO:0007669"/>
    <property type="project" value="UniProtKB-UniRule"/>
</dbReference>
<proteinExistence type="inferred from homology"/>
<dbReference type="InterPro" id="IPR014720">
    <property type="entry name" value="dsRBD_dom"/>
</dbReference>
<reference evidence="8" key="1">
    <citation type="submission" date="2019-09" db="EMBL/GenBank/DDBJ databases">
        <title>Bird 10,000 Genomes (B10K) Project - Family phase.</title>
        <authorList>
            <person name="Zhang G."/>
        </authorList>
    </citation>
    <scope>NUCLEOTIDE SEQUENCE</scope>
    <source>
        <strain evidence="8">OUT-0039</strain>
        <tissue evidence="8">Muscle</tissue>
    </source>
</reference>
<feature type="compositionally biased region" description="Basic and acidic residues" evidence="5">
    <location>
        <begin position="160"/>
        <end position="173"/>
    </location>
</feature>
<comment type="subcellular location">
    <subcellularLocation>
        <location evidence="1">Nucleus</location>
        <location evidence="1">Nucleoplasm</location>
    </subcellularLocation>
</comment>
<evidence type="ECO:0000313" key="8">
    <source>
        <dbReference type="EMBL" id="NXD04310.1"/>
    </source>
</evidence>
<feature type="compositionally biased region" description="Basic and acidic residues" evidence="5">
    <location>
        <begin position="81"/>
        <end position="129"/>
    </location>
</feature>
<keyword evidence="3" id="KW-0539">Nucleus</keyword>
<feature type="non-terminal residue" evidence="8">
    <location>
        <position position="550"/>
    </location>
</feature>
<feature type="compositionally biased region" description="Low complexity" evidence="5">
    <location>
        <begin position="373"/>
        <end position="383"/>
    </location>
</feature>
<dbReference type="GO" id="GO:0005654">
    <property type="term" value="C:nucleoplasm"/>
    <property type="evidence" value="ECO:0007669"/>
    <property type="project" value="UniProtKB-SubCell"/>
</dbReference>
<name>A0A851SLR8_CERFA</name>
<dbReference type="Proteomes" id="UP000611277">
    <property type="component" value="Unassembled WGS sequence"/>
</dbReference>
<feature type="non-terminal residue" evidence="8">
    <location>
        <position position="1"/>
    </location>
</feature>
<feature type="region of interest" description="Disordered" evidence="5">
    <location>
        <begin position="72"/>
        <end position="244"/>
    </location>
</feature>
<dbReference type="AlphaFoldDB" id="A0A851SLR8"/>
<evidence type="ECO:0000256" key="4">
    <source>
        <dbReference type="PROSITE-ProRule" id="PRU00266"/>
    </source>
</evidence>
<dbReference type="Pfam" id="PF11952">
    <property type="entry name" value="XTBD"/>
    <property type="match status" value="1"/>
</dbReference>
<dbReference type="GO" id="GO:0005730">
    <property type="term" value="C:nucleolus"/>
    <property type="evidence" value="ECO:0007669"/>
    <property type="project" value="TreeGrafter"/>
</dbReference>
<sequence length="550" mass="56677">RNVGELPAAGSAQLQRLVSLSMVWANHVFLGCRYPPQVMERALEMAEGIQVTNAPVHTTRDELVAKVKKRGISSSNEGVEEPCKRQAVEKSRDSKDAGKDVKTTKAEGVKETESTLPKKQEKGTSKDAETSQSICSSDQEMVTVSDPETEGRPANAESTDEQKPPSSEKEPGKKPSSMVSAAVPATTKSTPQATVVSAAVPATTKSTPQAAAVATAVPPGTKSTPQAAAAAAVPPGAKSTPPAAVAAAAVPPTTKSTPQTSAALLSSKTQVGAPTSVSKNGAQVSSSLLLAPKSGTQVGTSLLLASKGPAKVGSPLLASKSSAEVAASLLAARSGAQPGSSLLASKSSAQVAASLLAARSGAQQGPSRGGAQAGASLLASKSGTQAGESPAKALCKPLTSEDAKERQPFFNRLYKAVAWKLVAVGGFSPNVNHAELLNSSIQSVKATLDVAFVPLKELADLPQNKSSLENIVCELRCKSVYLGTGCGKSMENAKAVASREALKLFLKKKVIVKICKRKYKGSEIEDLVLLDEESKPSNLPPALRNPREIL</sequence>
<gene>
    <name evidence="8" type="primary">Cdkn2aip</name>
    <name evidence="8" type="ORF">CERFAM_R09398</name>
</gene>
<accession>A0A851SLR8</accession>
<evidence type="ECO:0000256" key="1">
    <source>
        <dbReference type="ARBA" id="ARBA00004642"/>
    </source>
</evidence>
<keyword evidence="4" id="KW-0694">RNA-binding</keyword>
<evidence type="ECO:0000256" key="5">
    <source>
        <dbReference type="SAM" id="MobiDB-lite"/>
    </source>
</evidence>
<dbReference type="PANTHER" id="PTHR16148">
    <property type="entry name" value="NF-KAPPA-B-REPRESSING FACTOR-RELATED"/>
    <property type="match status" value="1"/>
</dbReference>
<organism evidence="8 9">
    <name type="scientific">Certhia familiaris</name>
    <name type="common">Eurasian treecreeper</name>
    <dbReference type="NCBI Taxonomy" id="73333"/>
    <lineage>
        <taxon>Eukaryota</taxon>
        <taxon>Metazoa</taxon>
        <taxon>Chordata</taxon>
        <taxon>Craniata</taxon>
        <taxon>Vertebrata</taxon>
        <taxon>Euteleostomi</taxon>
        <taxon>Archelosauria</taxon>
        <taxon>Archosauria</taxon>
        <taxon>Dinosauria</taxon>
        <taxon>Saurischia</taxon>
        <taxon>Theropoda</taxon>
        <taxon>Coelurosauria</taxon>
        <taxon>Aves</taxon>
        <taxon>Neognathae</taxon>
        <taxon>Neoaves</taxon>
        <taxon>Telluraves</taxon>
        <taxon>Australaves</taxon>
        <taxon>Passeriformes</taxon>
        <taxon>Certhiidae</taxon>
        <taxon>Certhiinae</taxon>
        <taxon>Certhia</taxon>
    </lineage>
</organism>
<feature type="compositionally biased region" description="Polar residues" evidence="5">
    <location>
        <begin position="130"/>
        <end position="142"/>
    </location>
</feature>
<protein>
    <submittedName>
        <fullName evidence="8">CARF protein</fullName>
    </submittedName>
</protein>
<comment type="similarity">
    <text evidence="2">Belongs to the CARF family.</text>
</comment>
<dbReference type="EMBL" id="WBNC01024995">
    <property type="protein sequence ID" value="NXD04310.1"/>
    <property type="molecule type" value="Genomic_DNA"/>
</dbReference>
<dbReference type="PROSITE" id="PS50137">
    <property type="entry name" value="DS_RBD"/>
    <property type="match status" value="1"/>
</dbReference>
<feature type="domain" description="XRN2-binding (XTBD)" evidence="7">
    <location>
        <begin position="1"/>
        <end position="75"/>
    </location>
</feature>
<feature type="region of interest" description="Disordered" evidence="5">
    <location>
        <begin position="362"/>
        <end position="392"/>
    </location>
</feature>
<evidence type="ECO:0000259" key="7">
    <source>
        <dbReference type="PROSITE" id="PS51827"/>
    </source>
</evidence>
<dbReference type="InterPro" id="IPR021859">
    <property type="entry name" value="XTBD"/>
</dbReference>
<dbReference type="PROSITE" id="PS51827">
    <property type="entry name" value="XTBD"/>
    <property type="match status" value="1"/>
</dbReference>
<dbReference type="InterPro" id="IPR058828">
    <property type="entry name" value="DSRM_CARF/NKRF"/>
</dbReference>
<comment type="caution">
    <text evidence="8">The sequence shown here is derived from an EMBL/GenBank/DDBJ whole genome shotgun (WGS) entry which is preliminary data.</text>
</comment>
<dbReference type="PANTHER" id="PTHR16148:SF11">
    <property type="entry name" value="CDKN2A-INTERACTING PROTEIN"/>
    <property type="match status" value="1"/>
</dbReference>
<evidence type="ECO:0000313" key="9">
    <source>
        <dbReference type="Proteomes" id="UP000611277"/>
    </source>
</evidence>